<evidence type="ECO:0000313" key="2">
    <source>
        <dbReference type="Proteomes" id="UP000184079"/>
    </source>
</evidence>
<name>A0A1M5WKU6_9BACI</name>
<organism evidence="1 2">
    <name type="scientific">Virgibacillus chiguensis</name>
    <dbReference type="NCBI Taxonomy" id="411959"/>
    <lineage>
        <taxon>Bacteria</taxon>
        <taxon>Bacillati</taxon>
        <taxon>Bacillota</taxon>
        <taxon>Bacilli</taxon>
        <taxon>Bacillales</taxon>
        <taxon>Bacillaceae</taxon>
        <taxon>Virgibacillus</taxon>
    </lineage>
</organism>
<dbReference type="AlphaFoldDB" id="A0A1M5WKU6"/>
<accession>A0A1M5WKU6</accession>
<dbReference type="Proteomes" id="UP000184079">
    <property type="component" value="Unassembled WGS sequence"/>
</dbReference>
<reference evidence="2" key="1">
    <citation type="submission" date="2016-11" db="EMBL/GenBank/DDBJ databases">
        <authorList>
            <person name="Varghese N."/>
            <person name="Submissions S."/>
        </authorList>
    </citation>
    <scope>NUCLEOTIDE SEQUENCE [LARGE SCALE GENOMIC DNA]</scope>
    <source>
        <strain evidence="2">CGMCC 1.6496</strain>
    </source>
</reference>
<gene>
    <name evidence="1" type="ORF">SAMN05421807_11710</name>
</gene>
<proteinExistence type="predicted"/>
<sequence>MIFIKEQVLKLNKERTRGKVVIFSLGKAPNDAL</sequence>
<protein>
    <submittedName>
        <fullName evidence="1">Uncharacterized protein</fullName>
    </submittedName>
</protein>
<keyword evidence="2" id="KW-1185">Reference proteome</keyword>
<dbReference type="EMBL" id="FQXD01000017">
    <property type="protein sequence ID" value="SHH88068.1"/>
    <property type="molecule type" value="Genomic_DNA"/>
</dbReference>
<evidence type="ECO:0000313" key="1">
    <source>
        <dbReference type="EMBL" id="SHH88068.1"/>
    </source>
</evidence>